<evidence type="ECO:0000313" key="9">
    <source>
        <dbReference type="Proteomes" id="UP000826271"/>
    </source>
</evidence>
<dbReference type="PANTHER" id="PTHR33076">
    <property type="entry name" value="NON-SPECIFIC LIPID-TRANSFER PROTEIN 2-RELATED"/>
    <property type="match status" value="1"/>
</dbReference>
<dbReference type="InterPro" id="IPR016140">
    <property type="entry name" value="Bifunc_inhib/LTP/seed_store"/>
</dbReference>
<reference evidence="8" key="1">
    <citation type="submission" date="2019-10" db="EMBL/GenBank/DDBJ databases">
        <authorList>
            <person name="Zhang R."/>
            <person name="Pan Y."/>
            <person name="Wang J."/>
            <person name="Ma R."/>
            <person name="Yu S."/>
        </authorList>
    </citation>
    <scope>NUCLEOTIDE SEQUENCE</scope>
    <source>
        <strain evidence="8">LA-IB0</strain>
        <tissue evidence="8">Leaf</tissue>
    </source>
</reference>
<evidence type="ECO:0000256" key="6">
    <source>
        <dbReference type="SAM" id="SignalP"/>
    </source>
</evidence>
<keyword evidence="2 4" id="KW-0813">Transport</keyword>
<gene>
    <name evidence="8" type="ORF">BUALT_Bualt09G0135800</name>
</gene>
<name>A0AAV6X409_9LAMI</name>
<feature type="signal peptide" evidence="6">
    <location>
        <begin position="1"/>
        <end position="27"/>
    </location>
</feature>
<feature type="chain" id="PRO_5043798390" description="Non-specific lipid-transfer protein" evidence="6">
    <location>
        <begin position="28"/>
        <end position="343"/>
    </location>
</feature>
<dbReference type="Gene3D" id="1.10.110.10">
    <property type="entry name" value="Plant lipid-transfer and hydrophobic proteins"/>
    <property type="match status" value="1"/>
</dbReference>
<dbReference type="Pfam" id="PF14111">
    <property type="entry name" value="DUF4283"/>
    <property type="match status" value="1"/>
</dbReference>
<comment type="similarity">
    <text evidence="1 4">Belongs to the plant LTP family.</text>
</comment>
<dbReference type="EMBL" id="WHWC01000009">
    <property type="protein sequence ID" value="KAG8377124.1"/>
    <property type="molecule type" value="Genomic_DNA"/>
</dbReference>
<evidence type="ECO:0000313" key="8">
    <source>
        <dbReference type="EMBL" id="KAG8377124.1"/>
    </source>
</evidence>
<dbReference type="InterPro" id="IPR000528">
    <property type="entry name" value="Plant_nsLTP"/>
</dbReference>
<dbReference type="GO" id="GO:0008289">
    <property type="term" value="F:lipid binding"/>
    <property type="evidence" value="ECO:0007669"/>
    <property type="project" value="UniProtKB-KW"/>
</dbReference>
<dbReference type="Pfam" id="PF00234">
    <property type="entry name" value="Tryp_alpha_amyl"/>
    <property type="match status" value="1"/>
</dbReference>
<accession>A0AAV6X409</accession>
<dbReference type="GO" id="GO:0006869">
    <property type="term" value="P:lipid transport"/>
    <property type="evidence" value="ECO:0007669"/>
    <property type="project" value="InterPro"/>
</dbReference>
<protein>
    <recommendedName>
        <fullName evidence="4">Non-specific lipid-transfer protein</fullName>
    </recommendedName>
</protein>
<comment type="function">
    <text evidence="4">Plant non-specific lipid-transfer proteins transfer phospholipids as well as galactolipids across membranes. May play a role in wax or cutin deposition in the cell walls of expanding epidermal cells and certain secretory tissues.</text>
</comment>
<feature type="domain" description="Bifunctional inhibitor/plant lipid transfer protein/seed storage helical" evidence="7">
    <location>
        <begin position="31"/>
        <end position="114"/>
    </location>
</feature>
<evidence type="ECO:0000256" key="1">
    <source>
        <dbReference type="ARBA" id="ARBA00009748"/>
    </source>
</evidence>
<evidence type="ECO:0000259" key="7">
    <source>
        <dbReference type="SMART" id="SM00499"/>
    </source>
</evidence>
<keyword evidence="3 4" id="KW-0446">Lipid-binding</keyword>
<comment type="caution">
    <text evidence="8">The sequence shown here is derived from an EMBL/GenBank/DDBJ whole genome shotgun (WGS) entry which is preliminary data.</text>
</comment>
<evidence type="ECO:0000256" key="3">
    <source>
        <dbReference type="ARBA" id="ARBA00023121"/>
    </source>
</evidence>
<dbReference type="CDD" id="cd01960">
    <property type="entry name" value="nsLTP1"/>
    <property type="match status" value="1"/>
</dbReference>
<feature type="region of interest" description="Disordered" evidence="5">
    <location>
        <begin position="302"/>
        <end position="343"/>
    </location>
</feature>
<dbReference type="PRINTS" id="PR00382">
    <property type="entry name" value="LIPIDTRNSFER"/>
</dbReference>
<dbReference type="InterPro" id="IPR036312">
    <property type="entry name" value="Bifun_inhib/LTP/seed_sf"/>
</dbReference>
<evidence type="ECO:0000256" key="2">
    <source>
        <dbReference type="ARBA" id="ARBA00022448"/>
    </source>
</evidence>
<proteinExistence type="inferred from homology"/>
<dbReference type="AlphaFoldDB" id="A0AAV6X409"/>
<keyword evidence="6" id="KW-0732">Signal</keyword>
<keyword evidence="9" id="KW-1185">Reference proteome</keyword>
<dbReference type="SUPFAM" id="SSF47699">
    <property type="entry name" value="Bifunctional inhibitor/lipid-transfer protein/seed storage 2S albumin"/>
    <property type="match status" value="1"/>
</dbReference>
<dbReference type="Proteomes" id="UP000826271">
    <property type="component" value="Unassembled WGS sequence"/>
</dbReference>
<evidence type="ECO:0000256" key="4">
    <source>
        <dbReference type="RuleBase" id="RU000628"/>
    </source>
</evidence>
<evidence type="ECO:0000256" key="5">
    <source>
        <dbReference type="SAM" id="MobiDB-lite"/>
    </source>
</evidence>
<organism evidence="8 9">
    <name type="scientific">Buddleja alternifolia</name>
    <dbReference type="NCBI Taxonomy" id="168488"/>
    <lineage>
        <taxon>Eukaryota</taxon>
        <taxon>Viridiplantae</taxon>
        <taxon>Streptophyta</taxon>
        <taxon>Embryophyta</taxon>
        <taxon>Tracheophyta</taxon>
        <taxon>Spermatophyta</taxon>
        <taxon>Magnoliopsida</taxon>
        <taxon>eudicotyledons</taxon>
        <taxon>Gunneridae</taxon>
        <taxon>Pentapetalae</taxon>
        <taxon>asterids</taxon>
        <taxon>lamiids</taxon>
        <taxon>Lamiales</taxon>
        <taxon>Scrophulariaceae</taxon>
        <taxon>Buddlejeae</taxon>
        <taxon>Buddleja</taxon>
    </lineage>
</organism>
<sequence>MAGIIKSVCMVLIAAIIVVAVAPLGEAAISCGTVVSSLSPCIPYVTDKGPLGSCCSGVKSLYGAAKTTPDRQAVCGCLKSLAGSYSGINYGKAAGLPGQCGVNVPYKISPSTDCSKVKSRVEVKLVMEENISRLEGLLSLSEMEGKETEIPQQIWQQGQILKGHILVGRVATTRRVNFRALTSTLTSAFNAVKKVEFQRLDDDRFLVIFDHVRDRDRVMEYSPWNFDNQLVVLRRPIIPRENVFPAGRGEPTRASRAVSWRSQPSGGVMEGRILTASSSHSVPPGFGEARALTVGHSQAIGVKGTGSQSLGQRSRKALEQNDNNEAMSHFDPSILKRTLRRAS</sequence>
<dbReference type="SMART" id="SM00499">
    <property type="entry name" value="AAI"/>
    <property type="match status" value="1"/>
</dbReference>
<dbReference type="InterPro" id="IPR025558">
    <property type="entry name" value="DUF4283"/>
</dbReference>
<dbReference type="PROSITE" id="PS00597">
    <property type="entry name" value="PLANT_LTP"/>
    <property type="match status" value="1"/>
</dbReference>